<keyword evidence="1" id="KW-1133">Transmembrane helix</keyword>
<feature type="transmembrane region" description="Helical" evidence="1">
    <location>
        <begin position="7"/>
        <end position="24"/>
    </location>
</feature>
<organism evidence="2 3">
    <name type="scientific">Escallonia rubra</name>
    <dbReference type="NCBI Taxonomy" id="112253"/>
    <lineage>
        <taxon>Eukaryota</taxon>
        <taxon>Viridiplantae</taxon>
        <taxon>Streptophyta</taxon>
        <taxon>Embryophyta</taxon>
        <taxon>Tracheophyta</taxon>
        <taxon>Spermatophyta</taxon>
        <taxon>Magnoliopsida</taxon>
        <taxon>eudicotyledons</taxon>
        <taxon>Gunneridae</taxon>
        <taxon>Pentapetalae</taxon>
        <taxon>asterids</taxon>
        <taxon>campanulids</taxon>
        <taxon>Escalloniales</taxon>
        <taxon>Escalloniaceae</taxon>
        <taxon>Escallonia</taxon>
    </lineage>
</organism>
<comment type="caution">
    <text evidence="2">The sequence shown here is derived from an EMBL/GenBank/DDBJ whole genome shotgun (WGS) entry which is preliminary data.</text>
</comment>
<feature type="transmembrane region" description="Helical" evidence="1">
    <location>
        <begin position="30"/>
        <end position="50"/>
    </location>
</feature>
<dbReference type="Proteomes" id="UP001187471">
    <property type="component" value="Unassembled WGS sequence"/>
</dbReference>
<reference evidence="2" key="1">
    <citation type="submission" date="2022-12" db="EMBL/GenBank/DDBJ databases">
        <title>Draft genome assemblies for two species of Escallonia (Escalloniales).</title>
        <authorList>
            <person name="Chanderbali A."/>
            <person name="Dervinis C."/>
            <person name="Anghel I."/>
            <person name="Soltis D."/>
            <person name="Soltis P."/>
            <person name="Zapata F."/>
        </authorList>
    </citation>
    <scope>NUCLEOTIDE SEQUENCE</scope>
    <source>
        <strain evidence="2">UCBG92.1500</strain>
        <tissue evidence="2">Leaf</tissue>
    </source>
</reference>
<dbReference type="Pfam" id="PF16913">
    <property type="entry name" value="PUNUT"/>
    <property type="match status" value="1"/>
</dbReference>
<keyword evidence="1" id="KW-0472">Membrane</keyword>
<dbReference type="EMBL" id="JAVXUO010000910">
    <property type="protein sequence ID" value="KAK2988142.1"/>
    <property type="molecule type" value="Genomic_DNA"/>
</dbReference>
<feature type="non-terminal residue" evidence="2">
    <location>
        <position position="90"/>
    </location>
</feature>
<accession>A0AA88UU25</accession>
<dbReference type="AlphaFoldDB" id="A0AA88UU25"/>
<sequence>EHFSASISSPLTVPLIYLVIGAVITRDNMLYSVGLSYLFASTYSLICATLHLKKFLKMNFLFSGSRNKNLYIGCSVSTTGLIAVVNGGLL</sequence>
<evidence type="ECO:0000313" key="2">
    <source>
        <dbReference type="EMBL" id="KAK2988142.1"/>
    </source>
</evidence>
<protein>
    <submittedName>
        <fullName evidence="2">Uncharacterized protein</fullName>
    </submittedName>
</protein>
<keyword evidence="3" id="KW-1185">Reference proteome</keyword>
<keyword evidence="1" id="KW-0812">Transmembrane</keyword>
<gene>
    <name evidence="2" type="ORF">RJ640_002383</name>
</gene>
<name>A0AA88UU25_9ASTE</name>
<proteinExistence type="predicted"/>
<evidence type="ECO:0000256" key="1">
    <source>
        <dbReference type="SAM" id="Phobius"/>
    </source>
</evidence>
<evidence type="ECO:0000313" key="3">
    <source>
        <dbReference type="Proteomes" id="UP001187471"/>
    </source>
</evidence>